<accession>A0A164Z0V8</accession>
<organism evidence="2 3">
    <name type="scientific">Sistotremastrum niveocremeum HHB9708</name>
    <dbReference type="NCBI Taxonomy" id="1314777"/>
    <lineage>
        <taxon>Eukaryota</taxon>
        <taxon>Fungi</taxon>
        <taxon>Dikarya</taxon>
        <taxon>Basidiomycota</taxon>
        <taxon>Agaricomycotina</taxon>
        <taxon>Agaricomycetes</taxon>
        <taxon>Sistotremastrales</taxon>
        <taxon>Sistotremastraceae</taxon>
        <taxon>Sertulicium</taxon>
        <taxon>Sertulicium niveocremeum</taxon>
    </lineage>
</organism>
<proteinExistence type="predicted"/>
<keyword evidence="3" id="KW-1185">Reference proteome</keyword>
<evidence type="ECO:0000313" key="2">
    <source>
        <dbReference type="EMBL" id="KZS97427.1"/>
    </source>
</evidence>
<evidence type="ECO:0000313" key="3">
    <source>
        <dbReference type="Proteomes" id="UP000076722"/>
    </source>
</evidence>
<evidence type="ECO:0000256" key="1">
    <source>
        <dbReference type="SAM" id="MobiDB-lite"/>
    </source>
</evidence>
<feature type="region of interest" description="Disordered" evidence="1">
    <location>
        <begin position="1"/>
        <end position="23"/>
    </location>
</feature>
<dbReference type="EMBL" id="KV419397">
    <property type="protein sequence ID" value="KZS97427.1"/>
    <property type="molecule type" value="Genomic_DNA"/>
</dbReference>
<protein>
    <submittedName>
        <fullName evidence="2">Uncharacterized protein</fullName>
    </submittedName>
</protein>
<reference evidence="2 3" key="1">
    <citation type="journal article" date="2016" name="Mol. Biol. Evol.">
        <title>Comparative Genomics of Early-Diverging Mushroom-Forming Fungi Provides Insights into the Origins of Lignocellulose Decay Capabilities.</title>
        <authorList>
            <person name="Nagy L.G."/>
            <person name="Riley R."/>
            <person name="Tritt A."/>
            <person name="Adam C."/>
            <person name="Daum C."/>
            <person name="Floudas D."/>
            <person name="Sun H."/>
            <person name="Yadav J.S."/>
            <person name="Pangilinan J."/>
            <person name="Larsson K.H."/>
            <person name="Matsuura K."/>
            <person name="Barry K."/>
            <person name="Labutti K."/>
            <person name="Kuo R."/>
            <person name="Ohm R.A."/>
            <person name="Bhattacharya S.S."/>
            <person name="Shirouzu T."/>
            <person name="Yoshinaga Y."/>
            <person name="Martin F.M."/>
            <person name="Grigoriev I.V."/>
            <person name="Hibbett D.S."/>
        </authorList>
    </citation>
    <scope>NUCLEOTIDE SEQUENCE [LARGE SCALE GENOMIC DNA]</scope>
    <source>
        <strain evidence="2 3">HHB9708</strain>
    </source>
</reference>
<dbReference type="Proteomes" id="UP000076722">
    <property type="component" value="Unassembled WGS sequence"/>
</dbReference>
<sequence length="236" mass="26803">MIHSMKEKGLNENVDSEGRTAEGHVTRHNSLRLQLCLGLIVFDWILCQLRLGHPKRRRHHITRSSGSISVEAVCREAMDKRDVPADAKLKNIDTEGEELTDGKSECYSGYVFEWRLLLDAATRPKAFSVTLCGTAQSFALKDRRELLSYRVNISIRGPDNSKPLNIIDGDPLLRIRARRITHNIVRFHLYIRTTTLILSAASSFPEMRSTIRKWSLLRRDGGKSSRETGRGDLGSY</sequence>
<gene>
    <name evidence="2" type="ORF">SISNIDRAFT_463323</name>
</gene>
<name>A0A164Z0V8_9AGAM</name>
<dbReference type="AlphaFoldDB" id="A0A164Z0V8"/>